<sequence>MPAVRHHDADNVLDWAEGRRPAPSRLRVAVLVPCFNEAATIGEVVRAFRALPVGATVYVYDNNSTDDTAAVAASAGAVVRQETRQGKGHVVRRMFADIEADIYVLVDGDGTYDAEAAPRLIATLLERQLDFVNASRVSTATDAYRRGHRFGNWALTRLVQITFGRQLCDVLSGYKVLSRRFVKSFPAMSQGFETETELAVHALELRMPLAEVATVYRERPACSPSKLRTYRDGARILMLIARLVKDERPLRFFGLLGLGLIGLAVALAFPLVVTFLETGLVPRLPTAVLVTGLGIGGLLSIVAGLILDMTTRSRQEMKRLFYLAVGPLGAAASLPSERA</sequence>
<dbReference type="SUPFAM" id="SSF53448">
    <property type="entry name" value="Nucleotide-diphospho-sugar transferases"/>
    <property type="match status" value="1"/>
</dbReference>
<reference evidence="3 4" key="1">
    <citation type="submission" date="2019-01" db="EMBL/GenBank/DDBJ databases">
        <authorList>
            <person name="Chen W.-M."/>
        </authorList>
    </citation>
    <scope>NUCLEOTIDE SEQUENCE [LARGE SCALE GENOMIC DNA]</scope>
    <source>
        <strain evidence="3 4">TER-1</strain>
    </source>
</reference>
<evidence type="ECO:0000259" key="2">
    <source>
        <dbReference type="Pfam" id="PF00535"/>
    </source>
</evidence>
<feature type="transmembrane region" description="Helical" evidence="1">
    <location>
        <begin position="288"/>
        <end position="307"/>
    </location>
</feature>
<dbReference type="OrthoDB" id="3177103at2"/>
<dbReference type="GO" id="GO:0016740">
    <property type="term" value="F:transferase activity"/>
    <property type="evidence" value="ECO:0007669"/>
    <property type="project" value="UniProtKB-KW"/>
</dbReference>
<evidence type="ECO:0000313" key="3">
    <source>
        <dbReference type="EMBL" id="RVU17755.1"/>
    </source>
</evidence>
<dbReference type="Gene3D" id="3.90.550.10">
    <property type="entry name" value="Spore Coat Polysaccharide Biosynthesis Protein SpsA, Chain A"/>
    <property type="match status" value="1"/>
</dbReference>
<evidence type="ECO:0000256" key="1">
    <source>
        <dbReference type="SAM" id="Phobius"/>
    </source>
</evidence>
<dbReference type="InterPro" id="IPR001173">
    <property type="entry name" value="Glyco_trans_2-like"/>
</dbReference>
<accession>A0A437P661</accession>
<dbReference type="InterPro" id="IPR029044">
    <property type="entry name" value="Nucleotide-diphossugar_trans"/>
</dbReference>
<evidence type="ECO:0000313" key="4">
    <source>
        <dbReference type="Proteomes" id="UP000286997"/>
    </source>
</evidence>
<keyword evidence="1" id="KW-1133">Transmembrane helix</keyword>
<dbReference type="PANTHER" id="PTHR48090:SF7">
    <property type="entry name" value="RFBJ PROTEIN"/>
    <property type="match status" value="1"/>
</dbReference>
<keyword evidence="1" id="KW-0812">Transmembrane</keyword>
<dbReference type="Proteomes" id="UP000286997">
    <property type="component" value="Unassembled WGS sequence"/>
</dbReference>
<keyword evidence="1" id="KW-0472">Membrane</keyword>
<feature type="transmembrane region" description="Helical" evidence="1">
    <location>
        <begin position="319"/>
        <end position="336"/>
    </location>
</feature>
<dbReference type="RefSeq" id="WP_127729559.1">
    <property type="nucleotide sequence ID" value="NZ_SACP01000011.1"/>
</dbReference>
<feature type="domain" description="Glycosyltransferase 2-like" evidence="2">
    <location>
        <begin position="30"/>
        <end position="180"/>
    </location>
</feature>
<dbReference type="AlphaFoldDB" id="A0A437P661"/>
<feature type="transmembrane region" description="Helical" evidence="1">
    <location>
        <begin position="252"/>
        <end position="276"/>
    </location>
</feature>
<dbReference type="PANTHER" id="PTHR48090">
    <property type="entry name" value="UNDECAPRENYL-PHOSPHATE 4-DEOXY-4-FORMAMIDO-L-ARABINOSE TRANSFERASE-RELATED"/>
    <property type="match status" value="1"/>
</dbReference>
<dbReference type="CDD" id="cd04179">
    <property type="entry name" value="DPM_DPG-synthase_like"/>
    <property type="match status" value="1"/>
</dbReference>
<keyword evidence="3" id="KW-0808">Transferase</keyword>
<protein>
    <submittedName>
        <fullName evidence="3">Glycosyltransferase</fullName>
    </submittedName>
</protein>
<proteinExistence type="predicted"/>
<name>A0A437P661_9HYPH</name>
<dbReference type="InterPro" id="IPR050256">
    <property type="entry name" value="Glycosyltransferase_2"/>
</dbReference>
<dbReference type="EMBL" id="SACP01000011">
    <property type="protein sequence ID" value="RVU17755.1"/>
    <property type="molecule type" value="Genomic_DNA"/>
</dbReference>
<keyword evidence="4" id="KW-1185">Reference proteome</keyword>
<gene>
    <name evidence="3" type="ORF">EOE48_12800</name>
</gene>
<comment type="caution">
    <text evidence="3">The sequence shown here is derived from an EMBL/GenBank/DDBJ whole genome shotgun (WGS) entry which is preliminary data.</text>
</comment>
<dbReference type="Pfam" id="PF00535">
    <property type="entry name" value="Glycos_transf_2"/>
    <property type="match status" value="1"/>
</dbReference>
<organism evidence="3 4">
    <name type="scientific">Methylobacterium oryzihabitans</name>
    <dbReference type="NCBI Taxonomy" id="2499852"/>
    <lineage>
        <taxon>Bacteria</taxon>
        <taxon>Pseudomonadati</taxon>
        <taxon>Pseudomonadota</taxon>
        <taxon>Alphaproteobacteria</taxon>
        <taxon>Hyphomicrobiales</taxon>
        <taxon>Methylobacteriaceae</taxon>
        <taxon>Methylobacterium</taxon>
    </lineage>
</organism>